<protein>
    <submittedName>
        <fullName evidence="6">Signal peptide peptidase SppA</fullName>
        <ecNumber evidence="6">3.4.21.-</ecNumber>
    </submittedName>
</protein>
<evidence type="ECO:0000313" key="7">
    <source>
        <dbReference type="Proteomes" id="UP000366051"/>
    </source>
</evidence>
<dbReference type="EMBL" id="CP045875">
    <property type="protein sequence ID" value="QGG47080.1"/>
    <property type="molecule type" value="Genomic_DNA"/>
</dbReference>
<dbReference type="RefSeq" id="WP_243137298.1">
    <property type="nucleotide sequence ID" value="NZ_CP045875.1"/>
</dbReference>
<evidence type="ECO:0000313" key="6">
    <source>
        <dbReference type="EMBL" id="QGG47080.1"/>
    </source>
</evidence>
<keyword evidence="2" id="KW-0645">Protease</keyword>
<dbReference type="AlphaFoldDB" id="A0A5Q2N486"/>
<dbReference type="InterPro" id="IPR002142">
    <property type="entry name" value="Peptidase_S49"/>
</dbReference>
<gene>
    <name evidence="6" type="primary">sppA</name>
    <name evidence="6" type="ORF">FTV88_0928</name>
</gene>
<evidence type="ECO:0000256" key="4">
    <source>
        <dbReference type="ARBA" id="ARBA00022825"/>
    </source>
</evidence>
<dbReference type="InterPro" id="IPR004635">
    <property type="entry name" value="Pept_S49_SppA"/>
</dbReference>
<dbReference type="InterPro" id="IPR047272">
    <property type="entry name" value="S49_SppA_C"/>
</dbReference>
<comment type="similarity">
    <text evidence="1">Belongs to the peptidase S49 family.</text>
</comment>
<keyword evidence="7" id="KW-1185">Reference proteome</keyword>
<dbReference type="Proteomes" id="UP000366051">
    <property type="component" value="Chromosome"/>
</dbReference>
<evidence type="ECO:0000259" key="5">
    <source>
        <dbReference type="Pfam" id="PF01343"/>
    </source>
</evidence>
<dbReference type="NCBIfam" id="TIGR00706">
    <property type="entry name" value="SppA_dom"/>
    <property type="match status" value="1"/>
</dbReference>
<keyword evidence="4" id="KW-0720">Serine protease</keyword>
<dbReference type="PANTHER" id="PTHR33209">
    <property type="entry name" value="PROTEASE 4"/>
    <property type="match status" value="1"/>
</dbReference>
<proteinExistence type="inferred from homology"/>
<dbReference type="GO" id="GO:0008236">
    <property type="term" value="F:serine-type peptidase activity"/>
    <property type="evidence" value="ECO:0007669"/>
    <property type="project" value="UniProtKB-KW"/>
</dbReference>
<reference evidence="7" key="1">
    <citation type="submission" date="2019-11" db="EMBL/GenBank/DDBJ databases">
        <title>Genome sequence of Heliorestis convoluta strain HH, an alkaliphilic and minimalistic phototrophic bacterium from a soda lake in Egypt.</title>
        <authorList>
            <person name="Dewey E.D."/>
            <person name="Stokes L.M."/>
            <person name="Burchell B.M."/>
            <person name="Shaffer K.N."/>
            <person name="Huntington A.M."/>
            <person name="Baker J.M."/>
            <person name="Nadendla S."/>
            <person name="Giglio M.G."/>
            <person name="Touchman J.W."/>
            <person name="Blankenship R.E."/>
            <person name="Madigan M.T."/>
            <person name="Sattley W.M."/>
        </authorList>
    </citation>
    <scope>NUCLEOTIDE SEQUENCE [LARGE SCALE GENOMIC DNA]</scope>
    <source>
        <strain evidence="7">HH</strain>
    </source>
</reference>
<sequence>MTNKKPIVIAIISIVLFSIIALALGVGTDRGARPEAANRTGLGGSNDVVVVRIEGLITASGGSGGLLSTPGGPRIMDTLRQISEDRTVRAVVLRINSPGGTAAASQEIAMEVDRLRQAGKVVVTSMGDTAASGGYWIAARTDRIVANPATTTGSIGVIIDLVNLEELYDKIGYRSETFKSGPHKDITSPNRERTEAEKELLQAMVDDIYEQFVHIVAEGRNLPEEQVRQLADGRIFTGRQAQEVGLVDDLGNFYDAVEIAAQLAGIEGKPNIREYGRTSPWGMFFQSALGNFGSGSFSMNDLAQYLRTLEAQEPIIR</sequence>
<evidence type="ECO:0000256" key="2">
    <source>
        <dbReference type="ARBA" id="ARBA00022670"/>
    </source>
</evidence>
<name>A0A5Q2N486_9FIRM</name>
<evidence type="ECO:0000256" key="1">
    <source>
        <dbReference type="ARBA" id="ARBA00008683"/>
    </source>
</evidence>
<dbReference type="PANTHER" id="PTHR33209:SF1">
    <property type="entry name" value="PEPTIDASE S49 DOMAIN-CONTAINING PROTEIN"/>
    <property type="match status" value="1"/>
</dbReference>
<keyword evidence="3 6" id="KW-0378">Hydrolase</keyword>
<dbReference type="CDD" id="cd07023">
    <property type="entry name" value="S49_Sppa_N_C"/>
    <property type="match status" value="1"/>
</dbReference>
<evidence type="ECO:0000256" key="3">
    <source>
        <dbReference type="ARBA" id="ARBA00022801"/>
    </source>
</evidence>
<dbReference type="KEGG" id="hcv:FTV88_0928"/>
<dbReference type="Gene3D" id="3.90.226.10">
    <property type="entry name" value="2-enoyl-CoA Hydratase, Chain A, domain 1"/>
    <property type="match status" value="1"/>
</dbReference>
<dbReference type="InterPro" id="IPR029045">
    <property type="entry name" value="ClpP/crotonase-like_dom_sf"/>
</dbReference>
<dbReference type="EC" id="3.4.21.-" evidence="6"/>
<dbReference type="SUPFAM" id="SSF52096">
    <property type="entry name" value="ClpP/crotonase"/>
    <property type="match status" value="1"/>
</dbReference>
<organism evidence="6 7">
    <name type="scientific">Heliorestis convoluta</name>
    <dbReference type="NCBI Taxonomy" id="356322"/>
    <lineage>
        <taxon>Bacteria</taxon>
        <taxon>Bacillati</taxon>
        <taxon>Bacillota</taxon>
        <taxon>Clostridia</taxon>
        <taxon>Eubacteriales</taxon>
        <taxon>Heliobacteriaceae</taxon>
        <taxon>Heliorestis</taxon>
    </lineage>
</organism>
<dbReference type="GO" id="GO:0006508">
    <property type="term" value="P:proteolysis"/>
    <property type="evidence" value="ECO:0007669"/>
    <property type="project" value="UniProtKB-KW"/>
</dbReference>
<feature type="domain" description="Peptidase S49" evidence="5">
    <location>
        <begin position="115"/>
        <end position="266"/>
    </location>
</feature>
<accession>A0A5Q2N486</accession>
<dbReference type="Pfam" id="PF01343">
    <property type="entry name" value="Peptidase_S49"/>
    <property type="match status" value="1"/>
</dbReference>